<proteinExistence type="predicted"/>
<protein>
    <recommendedName>
        <fullName evidence="4">DUF4235 domain-containing protein</fullName>
    </recommendedName>
</protein>
<dbReference type="Proteomes" id="UP000061839">
    <property type="component" value="Chromosome"/>
</dbReference>
<dbReference type="OrthoDB" id="3268522at2"/>
<keyword evidence="1" id="KW-0812">Transmembrane</keyword>
<evidence type="ECO:0000256" key="1">
    <source>
        <dbReference type="SAM" id="Phobius"/>
    </source>
</evidence>
<evidence type="ECO:0000313" key="2">
    <source>
        <dbReference type="EMBL" id="AJT42031.1"/>
    </source>
</evidence>
<dbReference type="InterPro" id="IPR025329">
    <property type="entry name" value="DUF4235"/>
</dbReference>
<dbReference type="STRING" id="1618207.UM93_11850"/>
<dbReference type="KEGG" id="ari:UM93_11850"/>
<keyword evidence="1" id="KW-0472">Membrane</keyword>
<accession>A0A0D4C117</accession>
<dbReference type="Pfam" id="PF14019">
    <property type="entry name" value="DUF4235"/>
    <property type="match status" value="1"/>
</dbReference>
<gene>
    <name evidence="2" type="ORF">UM93_11850</name>
</gene>
<name>A0A0D4C117_9MICC</name>
<organism evidence="2 3">
    <name type="scientific">Psychromicrobium lacuslunae</name>
    <dbReference type="NCBI Taxonomy" id="1618207"/>
    <lineage>
        <taxon>Bacteria</taxon>
        <taxon>Bacillati</taxon>
        <taxon>Actinomycetota</taxon>
        <taxon>Actinomycetes</taxon>
        <taxon>Micrococcales</taxon>
        <taxon>Micrococcaceae</taxon>
        <taxon>Psychromicrobium</taxon>
    </lineage>
</organism>
<keyword evidence="3" id="KW-1185">Reference proteome</keyword>
<reference evidence="2 3" key="1">
    <citation type="journal article" date="2015" name="Genome Announc.">
        <title>Complete Genome Sequencing of Protease-Producing Novel Arthrobacter sp. Strain IHBB 11108 Using PacBio Single-Molecule Real-Time Sequencing Technology.</title>
        <authorList>
            <person name="Kiran S."/>
            <person name="Swarnkar M.K."/>
            <person name="Pal M."/>
            <person name="Thakur R."/>
            <person name="Tewari R."/>
            <person name="Singh A.K."/>
            <person name="Gulati A."/>
        </authorList>
    </citation>
    <scope>NUCLEOTIDE SEQUENCE [LARGE SCALE GENOMIC DNA]</scope>
    <source>
        <strain evidence="2 3">IHBB 11108</strain>
    </source>
</reference>
<dbReference type="EMBL" id="CP011005">
    <property type="protein sequence ID" value="AJT42031.1"/>
    <property type="molecule type" value="Genomic_DNA"/>
</dbReference>
<evidence type="ECO:0008006" key="4">
    <source>
        <dbReference type="Google" id="ProtNLM"/>
    </source>
</evidence>
<evidence type="ECO:0000313" key="3">
    <source>
        <dbReference type="Proteomes" id="UP000061839"/>
    </source>
</evidence>
<keyword evidence="1" id="KW-1133">Transmembrane helix</keyword>
<dbReference type="HOGENOM" id="CLU_168912_2_1_11"/>
<dbReference type="PATRIC" id="fig|1618207.4.peg.2402"/>
<feature type="transmembrane region" description="Helical" evidence="1">
    <location>
        <begin position="50"/>
        <end position="68"/>
    </location>
</feature>
<dbReference type="AlphaFoldDB" id="A0A0D4C117"/>
<sequence length="86" mass="9075">MNLLFKLLAAGISFGAGFAANKLVDTIWTKTTGNAPPKDGENLEHSLRSALTFAIVSATVAAIIQTLTGRGAQRAIAKFNKSRDLT</sequence>
<dbReference type="RefSeq" id="WP_045075790.1">
    <property type="nucleotide sequence ID" value="NZ_CP011005.1"/>
</dbReference>